<feature type="compositionally biased region" description="Gly residues" evidence="10">
    <location>
        <begin position="383"/>
        <end position="394"/>
    </location>
</feature>
<comment type="subcellular location">
    <subcellularLocation>
        <location evidence="1">Golgi apparatus membrane</location>
        <topology evidence="1">Single-pass type IV membrane protein</topology>
    </subcellularLocation>
</comment>
<evidence type="ECO:0000256" key="6">
    <source>
        <dbReference type="ARBA" id="ARBA00022989"/>
    </source>
</evidence>
<dbReference type="PANTHER" id="PTHR19957:SF83">
    <property type="entry name" value="SYNTAXIN-16"/>
    <property type="match status" value="1"/>
</dbReference>
<dbReference type="PROSITE" id="PS50192">
    <property type="entry name" value="T_SNARE"/>
    <property type="match status" value="1"/>
</dbReference>
<dbReference type="Proteomes" id="UP000269539">
    <property type="component" value="Unassembled WGS sequence"/>
</dbReference>
<dbReference type="InterPro" id="IPR010989">
    <property type="entry name" value="SNARE"/>
</dbReference>
<dbReference type="GO" id="GO:0048278">
    <property type="term" value="P:vesicle docking"/>
    <property type="evidence" value="ECO:0007669"/>
    <property type="project" value="TreeGrafter"/>
</dbReference>
<feature type="transmembrane region" description="Helical" evidence="11">
    <location>
        <begin position="331"/>
        <end position="348"/>
    </location>
</feature>
<feature type="domain" description="T-SNARE coiled-coil homology" evidence="12">
    <location>
        <begin position="257"/>
        <end position="319"/>
    </location>
</feature>
<protein>
    <recommendedName>
        <fullName evidence="12">t-SNARE coiled-coil homology domain-containing protein</fullName>
    </recommendedName>
</protein>
<evidence type="ECO:0000256" key="5">
    <source>
        <dbReference type="ARBA" id="ARBA00022927"/>
    </source>
</evidence>
<feature type="region of interest" description="Disordered" evidence="10">
    <location>
        <begin position="352"/>
        <end position="398"/>
    </location>
</feature>
<feature type="region of interest" description="Disordered" evidence="10">
    <location>
        <begin position="197"/>
        <end position="220"/>
    </location>
</feature>
<evidence type="ECO:0000256" key="3">
    <source>
        <dbReference type="ARBA" id="ARBA00022448"/>
    </source>
</evidence>
<dbReference type="GO" id="GO:0006906">
    <property type="term" value="P:vesicle fusion"/>
    <property type="evidence" value="ECO:0007669"/>
    <property type="project" value="TreeGrafter"/>
</dbReference>
<feature type="compositionally biased region" description="Gly residues" evidence="10">
    <location>
        <begin position="352"/>
        <end position="361"/>
    </location>
</feature>
<keyword evidence="5" id="KW-0653">Protein transport</keyword>
<keyword evidence="3" id="KW-0813">Transport</keyword>
<dbReference type="FunFam" id="1.20.58.70:FF:000021">
    <property type="entry name" value="SNARE complex subunit (Tlg2)"/>
    <property type="match status" value="1"/>
</dbReference>
<name>A0A3M7GFK7_HORWE</name>
<keyword evidence="4 11" id="KW-0812">Transmembrane</keyword>
<dbReference type="InterPro" id="IPR000727">
    <property type="entry name" value="T_SNARE_dom"/>
</dbReference>
<evidence type="ECO:0000256" key="11">
    <source>
        <dbReference type="SAM" id="Phobius"/>
    </source>
</evidence>
<comment type="similarity">
    <text evidence="2">Belongs to the syntaxin family.</text>
</comment>
<evidence type="ECO:0000256" key="10">
    <source>
        <dbReference type="SAM" id="MobiDB-lite"/>
    </source>
</evidence>
<dbReference type="InterPro" id="IPR006012">
    <property type="entry name" value="Syntaxin/epimorphin_CS"/>
</dbReference>
<dbReference type="EMBL" id="QWIO01000318">
    <property type="protein sequence ID" value="RMY99909.1"/>
    <property type="molecule type" value="Genomic_DNA"/>
</dbReference>
<dbReference type="CDD" id="cd15845">
    <property type="entry name" value="SNARE_syntaxin16"/>
    <property type="match status" value="1"/>
</dbReference>
<dbReference type="VEuPathDB" id="FungiDB:BTJ68_00563"/>
<feature type="compositionally biased region" description="Pro residues" evidence="10">
    <location>
        <begin position="369"/>
        <end position="378"/>
    </location>
</feature>
<evidence type="ECO:0000256" key="2">
    <source>
        <dbReference type="ARBA" id="ARBA00009063"/>
    </source>
</evidence>
<keyword evidence="7" id="KW-0333">Golgi apparatus</keyword>
<dbReference type="InterPro" id="IPR045242">
    <property type="entry name" value="Syntaxin"/>
</dbReference>
<evidence type="ECO:0000256" key="7">
    <source>
        <dbReference type="ARBA" id="ARBA00023034"/>
    </source>
</evidence>
<gene>
    <name evidence="13" type="ORF">D0864_03899</name>
</gene>
<dbReference type="GO" id="GO:0031201">
    <property type="term" value="C:SNARE complex"/>
    <property type="evidence" value="ECO:0007669"/>
    <property type="project" value="TreeGrafter"/>
</dbReference>
<dbReference type="SUPFAM" id="SSF47661">
    <property type="entry name" value="t-snare proteins"/>
    <property type="match status" value="1"/>
</dbReference>
<feature type="compositionally biased region" description="Polar residues" evidence="10">
    <location>
        <begin position="209"/>
        <end position="220"/>
    </location>
</feature>
<keyword evidence="6 11" id="KW-1133">Transmembrane helix</keyword>
<dbReference type="SMART" id="SM00397">
    <property type="entry name" value="t_SNARE"/>
    <property type="match status" value="1"/>
</dbReference>
<dbReference type="GO" id="GO:0000139">
    <property type="term" value="C:Golgi membrane"/>
    <property type="evidence" value="ECO:0007669"/>
    <property type="project" value="UniProtKB-SubCell"/>
</dbReference>
<dbReference type="PANTHER" id="PTHR19957">
    <property type="entry name" value="SYNTAXIN"/>
    <property type="match status" value="1"/>
</dbReference>
<dbReference type="PROSITE" id="PS00914">
    <property type="entry name" value="SYNTAXIN"/>
    <property type="match status" value="1"/>
</dbReference>
<evidence type="ECO:0000256" key="8">
    <source>
        <dbReference type="ARBA" id="ARBA00023054"/>
    </source>
</evidence>
<dbReference type="Gene3D" id="1.20.58.70">
    <property type="match status" value="1"/>
</dbReference>
<organism evidence="13 14">
    <name type="scientific">Hortaea werneckii</name>
    <name type="common">Black yeast</name>
    <name type="synonym">Cladosporium werneckii</name>
    <dbReference type="NCBI Taxonomy" id="91943"/>
    <lineage>
        <taxon>Eukaryota</taxon>
        <taxon>Fungi</taxon>
        <taxon>Dikarya</taxon>
        <taxon>Ascomycota</taxon>
        <taxon>Pezizomycotina</taxon>
        <taxon>Dothideomycetes</taxon>
        <taxon>Dothideomycetidae</taxon>
        <taxon>Mycosphaerellales</taxon>
        <taxon>Teratosphaeriaceae</taxon>
        <taxon>Hortaea</taxon>
    </lineage>
</organism>
<sequence length="517" mass="56193">MDSKLGAWRDRTNLFISYRQSYTHHPAKRTRVTGPPGYRDDVDSERAGLMSNQDAGNDAVIEMDLLPPRWLDIQDDINTILSEVGTKMKKLDQLHAKHVLPGFDDESVKAQEEREIEGLTQEITRAFTTCQARIRKISTYLRDQQTQPNGAPLTQAEAKMATNLQTSLAARVGDVSIAFRKKQSAYLKKLRQLGGMTMPLDNPNNNNNSRTATPSLTTAANPYTDPAMQDSETDRAGAQSTLLQTAQVRRRTTTAMDSTITHREREIEKIAQGVIDLSNIFQELNTMVIDQGSLLDRIDYNVERTHEHVQGAERELKVATGYQKRTTKRKVMLLLVLVVVGLFVLVLVKPKGGGSSGGGGRSAETVPQQPKPVEPAPPAGEGVEMGGGAAGGGMLTSRLRRGDGVGDWEILRSGADYPSSPKEPSPHYTNLTHSLAISLCSSVRQITTLCFAPGFPISATTPPLPPSSVNSGAAFAPPSISNPRHSTLSTTALRSWGLFSPIPPAKTKASTCPESFT</sequence>
<keyword evidence="8" id="KW-0175">Coiled coil</keyword>
<dbReference type="GO" id="GO:0000149">
    <property type="term" value="F:SNARE binding"/>
    <property type="evidence" value="ECO:0007669"/>
    <property type="project" value="TreeGrafter"/>
</dbReference>
<reference evidence="13 14" key="1">
    <citation type="journal article" date="2018" name="BMC Genomics">
        <title>Genomic evidence for intraspecific hybridization in a clonal and extremely halotolerant yeast.</title>
        <authorList>
            <person name="Gostincar C."/>
            <person name="Stajich J.E."/>
            <person name="Zupancic J."/>
            <person name="Zalar P."/>
            <person name="Gunde-Cimerman N."/>
        </authorList>
    </citation>
    <scope>NUCLEOTIDE SEQUENCE [LARGE SCALE GENOMIC DNA]</scope>
    <source>
        <strain evidence="13 14">EXF-10513</strain>
    </source>
</reference>
<dbReference type="Pfam" id="PF05739">
    <property type="entry name" value="SNARE"/>
    <property type="match status" value="1"/>
</dbReference>
<dbReference type="GO" id="GO:0005484">
    <property type="term" value="F:SNAP receptor activity"/>
    <property type="evidence" value="ECO:0007669"/>
    <property type="project" value="InterPro"/>
</dbReference>
<dbReference type="AlphaFoldDB" id="A0A3M7GFK7"/>
<evidence type="ECO:0000259" key="12">
    <source>
        <dbReference type="PROSITE" id="PS50192"/>
    </source>
</evidence>
<evidence type="ECO:0000256" key="9">
    <source>
        <dbReference type="ARBA" id="ARBA00023136"/>
    </source>
</evidence>
<comment type="caution">
    <text evidence="13">The sequence shown here is derived from an EMBL/GenBank/DDBJ whole genome shotgun (WGS) entry which is preliminary data.</text>
</comment>
<proteinExistence type="inferred from homology"/>
<evidence type="ECO:0000313" key="14">
    <source>
        <dbReference type="Proteomes" id="UP000269539"/>
    </source>
</evidence>
<accession>A0A3M7GFK7</accession>
<dbReference type="GO" id="GO:0006886">
    <property type="term" value="P:intracellular protein transport"/>
    <property type="evidence" value="ECO:0007669"/>
    <property type="project" value="InterPro"/>
</dbReference>
<evidence type="ECO:0000256" key="4">
    <source>
        <dbReference type="ARBA" id="ARBA00022692"/>
    </source>
</evidence>
<keyword evidence="9 11" id="KW-0472">Membrane</keyword>
<evidence type="ECO:0000313" key="13">
    <source>
        <dbReference type="EMBL" id="RMY99909.1"/>
    </source>
</evidence>
<evidence type="ECO:0000256" key="1">
    <source>
        <dbReference type="ARBA" id="ARBA00004409"/>
    </source>
</evidence>